<dbReference type="AlphaFoldDB" id="D6SPC3"/>
<evidence type="ECO:0000313" key="5">
    <source>
        <dbReference type="EMBL" id="EFI34599.1"/>
    </source>
</evidence>
<keyword evidence="6" id="KW-1185">Reference proteome</keyword>
<dbReference type="SMART" id="SM00267">
    <property type="entry name" value="GGDEF"/>
    <property type="match status" value="1"/>
</dbReference>
<dbReference type="PROSITE" id="PS50887">
    <property type="entry name" value="GGDEF"/>
    <property type="match status" value="1"/>
</dbReference>
<dbReference type="eggNOG" id="COG3706">
    <property type="taxonomic scope" value="Bacteria"/>
</dbReference>
<evidence type="ECO:0000313" key="6">
    <source>
        <dbReference type="Proteomes" id="UP000005496"/>
    </source>
</evidence>
<dbReference type="Gene3D" id="3.30.70.270">
    <property type="match status" value="1"/>
</dbReference>
<feature type="transmembrane region" description="Helical" evidence="3">
    <location>
        <begin position="166"/>
        <end position="190"/>
    </location>
</feature>
<dbReference type="FunFam" id="3.30.70.270:FF:000001">
    <property type="entry name" value="Diguanylate cyclase domain protein"/>
    <property type="match status" value="1"/>
</dbReference>
<feature type="transmembrane region" description="Helical" evidence="3">
    <location>
        <begin position="135"/>
        <end position="154"/>
    </location>
</feature>
<dbReference type="NCBIfam" id="TIGR00254">
    <property type="entry name" value="GGDEF"/>
    <property type="match status" value="1"/>
</dbReference>
<feature type="transmembrane region" description="Helical" evidence="3">
    <location>
        <begin position="47"/>
        <end position="67"/>
    </location>
</feature>
<name>D6SPC3_9BACT</name>
<organism evidence="5 6">
    <name type="scientific">Desulfonatronospira thiodismutans ASO3-1</name>
    <dbReference type="NCBI Taxonomy" id="555779"/>
    <lineage>
        <taxon>Bacteria</taxon>
        <taxon>Pseudomonadati</taxon>
        <taxon>Thermodesulfobacteriota</taxon>
        <taxon>Desulfovibrionia</taxon>
        <taxon>Desulfovibrionales</taxon>
        <taxon>Desulfonatronovibrionaceae</taxon>
        <taxon>Desulfonatronospira</taxon>
    </lineage>
</organism>
<dbReference type="PANTHER" id="PTHR45138">
    <property type="entry name" value="REGULATORY COMPONENTS OF SENSORY TRANSDUCTION SYSTEM"/>
    <property type="match status" value="1"/>
</dbReference>
<keyword evidence="3" id="KW-0472">Membrane</keyword>
<gene>
    <name evidence="5" type="ORF">Dthio_PD1971</name>
</gene>
<dbReference type="InterPro" id="IPR000160">
    <property type="entry name" value="GGDEF_dom"/>
</dbReference>
<protein>
    <recommendedName>
        <fullName evidence="1">diguanylate cyclase</fullName>
        <ecNumber evidence="1">2.7.7.65</ecNumber>
    </recommendedName>
</protein>
<dbReference type="GO" id="GO:0052621">
    <property type="term" value="F:diguanylate cyclase activity"/>
    <property type="evidence" value="ECO:0007669"/>
    <property type="project" value="UniProtKB-EC"/>
</dbReference>
<keyword evidence="3" id="KW-0812">Transmembrane</keyword>
<comment type="caution">
    <text evidence="5">The sequence shown here is derived from an EMBL/GenBank/DDBJ whole genome shotgun (WGS) entry which is preliminary data.</text>
</comment>
<keyword evidence="3" id="KW-1133">Transmembrane helix</keyword>
<feature type="domain" description="GGDEF" evidence="4">
    <location>
        <begin position="238"/>
        <end position="365"/>
    </location>
</feature>
<reference evidence="5" key="1">
    <citation type="submission" date="2010-05" db="EMBL/GenBank/DDBJ databases">
        <title>The draft genome of Desulfonatronospira thiodismutans ASO3-1.</title>
        <authorList>
            <consortium name="US DOE Joint Genome Institute (JGI-PGF)"/>
            <person name="Lucas S."/>
            <person name="Copeland A."/>
            <person name="Lapidus A."/>
            <person name="Cheng J.-F."/>
            <person name="Bruce D."/>
            <person name="Goodwin L."/>
            <person name="Pitluck S."/>
            <person name="Chertkov O."/>
            <person name="Brettin T."/>
            <person name="Detter J.C."/>
            <person name="Han C."/>
            <person name="Land M.L."/>
            <person name="Hauser L."/>
            <person name="Kyrpides N."/>
            <person name="Mikhailova N."/>
            <person name="Muyzer G."/>
            <person name="Woyke T."/>
        </authorList>
    </citation>
    <scope>NUCLEOTIDE SEQUENCE [LARGE SCALE GENOMIC DNA]</scope>
    <source>
        <strain evidence="5">ASO3-1</strain>
    </source>
</reference>
<dbReference type="InterPro" id="IPR029787">
    <property type="entry name" value="Nucleotide_cyclase"/>
</dbReference>
<feature type="transmembrane region" description="Helical" evidence="3">
    <location>
        <begin position="21"/>
        <end position="41"/>
    </location>
</feature>
<dbReference type="Proteomes" id="UP000005496">
    <property type="component" value="Unassembled WGS sequence"/>
</dbReference>
<dbReference type="InterPro" id="IPR043128">
    <property type="entry name" value="Rev_trsase/Diguanyl_cyclase"/>
</dbReference>
<dbReference type="EC" id="2.7.7.65" evidence="1"/>
<proteinExistence type="predicted"/>
<feature type="transmembrane region" description="Helical" evidence="3">
    <location>
        <begin position="107"/>
        <end position="128"/>
    </location>
</feature>
<dbReference type="OrthoDB" id="9812260at2"/>
<accession>D6SPC3</accession>
<feature type="transmembrane region" description="Helical" evidence="3">
    <location>
        <begin position="79"/>
        <end position="95"/>
    </location>
</feature>
<dbReference type="InterPro" id="IPR050469">
    <property type="entry name" value="Diguanylate_Cyclase"/>
</dbReference>
<comment type="catalytic activity">
    <reaction evidence="2">
        <text>2 GTP = 3',3'-c-di-GMP + 2 diphosphate</text>
        <dbReference type="Rhea" id="RHEA:24898"/>
        <dbReference type="ChEBI" id="CHEBI:33019"/>
        <dbReference type="ChEBI" id="CHEBI:37565"/>
        <dbReference type="ChEBI" id="CHEBI:58805"/>
        <dbReference type="EC" id="2.7.7.65"/>
    </reaction>
</comment>
<evidence type="ECO:0000256" key="1">
    <source>
        <dbReference type="ARBA" id="ARBA00012528"/>
    </source>
</evidence>
<dbReference type="PANTHER" id="PTHR45138:SF9">
    <property type="entry name" value="DIGUANYLATE CYCLASE DGCM-RELATED"/>
    <property type="match status" value="1"/>
</dbReference>
<dbReference type="EMBL" id="ACJN02000002">
    <property type="protein sequence ID" value="EFI34599.1"/>
    <property type="molecule type" value="Genomic_DNA"/>
</dbReference>
<dbReference type="Pfam" id="PF00990">
    <property type="entry name" value="GGDEF"/>
    <property type="match status" value="1"/>
</dbReference>
<evidence type="ECO:0000259" key="4">
    <source>
        <dbReference type="PROSITE" id="PS50887"/>
    </source>
</evidence>
<dbReference type="SUPFAM" id="SSF55073">
    <property type="entry name" value="Nucleotide cyclase"/>
    <property type="match status" value="1"/>
</dbReference>
<evidence type="ECO:0000256" key="3">
    <source>
        <dbReference type="SAM" id="Phobius"/>
    </source>
</evidence>
<evidence type="ECO:0000256" key="2">
    <source>
        <dbReference type="ARBA" id="ARBA00034247"/>
    </source>
</evidence>
<dbReference type="RefSeq" id="WP_008869919.1">
    <property type="nucleotide sequence ID" value="NZ_ACJN02000002.1"/>
</dbReference>
<sequence length="365" mass="40828">MPEEVKNQAQREMERLEKRKRLAYMVALACGVLIFLLSWIIREPDDLFILVLYPFFALVLALMLFFVWRRSFPLQQLEAVMFTAVSAMILGRLAWHFHLGGELDDHLLMLAGGHYWSVGVLIVGGFVMLDHKKGIIAGTLVILASISIAATGIAGELQDQEVSGQALIYLARIHLFLGLLLGLAAAATTLRDKYRDALIWNNSLQELASTDMLTGLANRRAAEDFLEKQAYANRRYGRKVSVIMADVDLFKQVNDKYGHSRGDMVLVELGRILRNSLRETDLVARWGGEEFLIVAPEIDMQEAKELAERCRCAIASRQVAGINLTMSFGVTELREKDSVDTVLSRADNLLYKAKSSGRNLIVAEA</sequence>
<dbReference type="CDD" id="cd01949">
    <property type="entry name" value="GGDEF"/>
    <property type="match status" value="1"/>
</dbReference>